<keyword evidence="2" id="KW-0645">Protease</keyword>
<sequence length="150" mass="16978">MRKFLVLFITFFIFQGCMVSQSKKIKNISFQVLDSGSYSNVADKSIKLVNDQKEFDLLFSKIYGTGIKVPFDYSIECSYIFIFFKEQASGGLNYKVTNVTQNNDSINIYLDVVKNDDIPTISTMAISHPFIVLKIGKSQANDINVLLTND</sequence>
<keyword evidence="2" id="KW-0378">Hydrolase</keyword>
<dbReference type="InterPro" id="IPR025748">
    <property type="entry name" value="PrcB_C_dom"/>
</dbReference>
<dbReference type="AlphaFoldDB" id="A0A563DFE2"/>
<keyword evidence="3" id="KW-1185">Reference proteome</keyword>
<feature type="domain" description="PrcB C-terminal" evidence="1">
    <location>
        <begin position="79"/>
        <end position="135"/>
    </location>
</feature>
<organism evidence="2 3">
    <name type="scientific">Apibacter muscae</name>
    <dbReference type="NCBI Taxonomy" id="2509004"/>
    <lineage>
        <taxon>Bacteria</taxon>
        <taxon>Pseudomonadati</taxon>
        <taxon>Bacteroidota</taxon>
        <taxon>Flavobacteriia</taxon>
        <taxon>Flavobacteriales</taxon>
        <taxon>Weeksellaceae</taxon>
        <taxon>Apibacter</taxon>
    </lineage>
</organism>
<dbReference type="Pfam" id="PF14343">
    <property type="entry name" value="PrcB_C"/>
    <property type="match status" value="1"/>
</dbReference>
<dbReference type="Proteomes" id="UP000319499">
    <property type="component" value="Unassembled WGS sequence"/>
</dbReference>
<dbReference type="RefSeq" id="WP_146261968.1">
    <property type="nucleotide sequence ID" value="NZ_SELG01000032.1"/>
</dbReference>
<reference evidence="2 3" key="1">
    <citation type="submission" date="2019-02" db="EMBL/GenBank/DDBJ databases">
        <title>Apibacter muscae sp. nov.: a novel member of the house fly microbiota.</title>
        <authorList>
            <person name="Park R."/>
        </authorList>
    </citation>
    <scope>NUCLEOTIDE SEQUENCE [LARGE SCALE GENOMIC DNA]</scope>
    <source>
        <strain evidence="2 3">AL1</strain>
    </source>
</reference>
<dbReference type="GO" id="GO:0006508">
    <property type="term" value="P:proteolysis"/>
    <property type="evidence" value="ECO:0007669"/>
    <property type="project" value="UniProtKB-KW"/>
</dbReference>
<evidence type="ECO:0000313" key="3">
    <source>
        <dbReference type="Proteomes" id="UP000319499"/>
    </source>
</evidence>
<gene>
    <name evidence="2" type="ORF">ETU09_05595</name>
</gene>
<proteinExistence type="predicted"/>
<name>A0A563DFE2_9FLAO</name>
<evidence type="ECO:0000313" key="2">
    <source>
        <dbReference type="EMBL" id="TWP28789.1"/>
    </source>
</evidence>
<evidence type="ECO:0000259" key="1">
    <source>
        <dbReference type="Pfam" id="PF14343"/>
    </source>
</evidence>
<dbReference type="PROSITE" id="PS51257">
    <property type="entry name" value="PROKAR_LIPOPROTEIN"/>
    <property type="match status" value="1"/>
</dbReference>
<accession>A0A563DFE2</accession>
<dbReference type="OrthoDB" id="2476445at2"/>
<protein>
    <submittedName>
        <fullName evidence="2">Protease complex subunit PrcB family protein</fullName>
    </submittedName>
</protein>
<comment type="caution">
    <text evidence="2">The sequence shown here is derived from an EMBL/GenBank/DDBJ whole genome shotgun (WGS) entry which is preliminary data.</text>
</comment>
<dbReference type="EMBL" id="SELH01000017">
    <property type="protein sequence ID" value="TWP28789.1"/>
    <property type="molecule type" value="Genomic_DNA"/>
</dbReference>
<dbReference type="GO" id="GO:0008233">
    <property type="term" value="F:peptidase activity"/>
    <property type="evidence" value="ECO:0007669"/>
    <property type="project" value="UniProtKB-KW"/>
</dbReference>